<evidence type="ECO:0000259" key="4">
    <source>
        <dbReference type="Pfam" id="PF24850"/>
    </source>
</evidence>
<dbReference type="InterPro" id="IPR055398">
    <property type="entry name" value="Rossmann-like_BshC"/>
</dbReference>
<evidence type="ECO:0000259" key="3">
    <source>
        <dbReference type="Pfam" id="PF10079"/>
    </source>
</evidence>
<keyword evidence="1 2" id="KW-0436">Ligase</keyword>
<keyword evidence="2" id="KW-0175">Coiled coil</keyword>
<comment type="caution">
    <text evidence="5">The sequence shown here is derived from an EMBL/GenBank/DDBJ whole genome shotgun (WGS) entry which is preliminary data.</text>
</comment>
<proteinExistence type="inferred from homology"/>
<feature type="coiled-coil region" evidence="2">
    <location>
        <begin position="452"/>
        <end position="479"/>
    </location>
</feature>
<dbReference type="AlphaFoldDB" id="A0A2N3IJJ7"/>
<protein>
    <recommendedName>
        <fullName evidence="2">Putative cysteine ligase BshC</fullName>
        <ecNumber evidence="2">6.-.-.-</ecNumber>
    </recommendedName>
</protein>
<feature type="domain" description="Bacillithiol biosynthesis BshC C-terminal coiled-coil" evidence="4">
    <location>
        <begin position="376"/>
        <end position="530"/>
    </location>
</feature>
<dbReference type="RefSeq" id="WP_165778063.1">
    <property type="nucleotide sequence ID" value="NZ_NKXO01000007.1"/>
</dbReference>
<dbReference type="InterPro" id="IPR055399">
    <property type="entry name" value="CC_BshC"/>
</dbReference>
<keyword evidence="6" id="KW-1185">Reference proteome</keyword>
<organism evidence="5 6">
    <name type="scientific">Raineya orbicola</name>
    <dbReference type="NCBI Taxonomy" id="2016530"/>
    <lineage>
        <taxon>Bacteria</taxon>
        <taxon>Pseudomonadati</taxon>
        <taxon>Bacteroidota</taxon>
        <taxon>Cytophagia</taxon>
        <taxon>Cytophagales</taxon>
        <taxon>Raineyaceae</taxon>
        <taxon>Raineya</taxon>
    </lineage>
</organism>
<sequence length="532" mass="62519">MPENPVYMPIFQKTPLNQIPFFSKIFQDYIAQNAVLEPFFQFVPRKETFGKIIAQKQFPQEKRNLLYQIFQEQYERISLYKTEKENIEALLSEKTFTVTTAHQPSIFFGELYFVYKALTTLRLAEFLRALMPAYHFVPIFWLGSEDHDFAEISHFRLFGKTYQWHTEQKGAVGRMKTAEIAEILSVLPEKIPVFETAYTQYPTLAQATRYALHEFFGKKGLLVLDGDDAKLKKALIPVIQNELQEQKTEFFVKDTSLQLTRLGYHAQAQARPINFFYLDEGLRERIERKGDFYEVLHTPLRFSETEILQLTEKNPEKFSPNALLRPIYQELVLPNLAYIGGPGEIAYWLQLKSTFEHFRHLAPHLTMPMLLPRNFALVLTQNQSEKINKLQLSVQDFFQESHTLKKLFLSKLALQEFSLPQEKETILQAFESIKQKTAKIDKTLLSAVEAEEQKNLKSLEHLEKRIQKAEEKKHENELQQVLSLKEKLFPDGALQERKDNFLNFYLNYATFLEDLHQIFEPFSNEFYIIQIQ</sequence>
<dbReference type="PIRSF" id="PIRSF012535">
    <property type="entry name" value="UCP012535"/>
    <property type="match status" value="1"/>
</dbReference>
<dbReference type="HAMAP" id="MF_01867">
    <property type="entry name" value="BshC"/>
    <property type="match status" value="1"/>
</dbReference>
<dbReference type="EMBL" id="NKXO01000007">
    <property type="protein sequence ID" value="PKQ70403.1"/>
    <property type="molecule type" value="Genomic_DNA"/>
</dbReference>
<feature type="domain" description="Bacillithiol biosynthesis BshC N-terminal Rossmann-like" evidence="3">
    <location>
        <begin position="23"/>
        <end position="374"/>
    </location>
</feature>
<comment type="similarity">
    <text evidence="2">Belongs to the BshC family.</text>
</comment>
<evidence type="ECO:0000256" key="1">
    <source>
        <dbReference type="ARBA" id="ARBA00022598"/>
    </source>
</evidence>
<dbReference type="InterPro" id="IPR011199">
    <property type="entry name" value="Bacillithiol_biosynth_BshC"/>
</dbReference>
<dbReference type="NCBIfam" id="TIGR03998">
    <property type="entry name" value="thiol_BshC"/>
    <property type="match status" value="1"/>
</dbReference>
<dbReference type="Pfam" id="PF24850">
    <property type="entry name" value="CC_BshC"/>
    <property type="match status" value="1"/>
</dbReference>
<name>A0A2N3IJJ7_9BACT</name>
<dbReference type="Proteomes" id="UP000233387">
    <property type="component" value="Unassembled WGS sequence"/>
</dbReference>
<evidence type="ECO:0000313" key="6">
    <source>
        <dbReference type="Proteomes" id="UP000233387"/>
    </source>
</evidence>
<accession>A0A2N3IJJ7</accession>
<dbReference type="Pfam" id="PF10079">
    <property type="entry name" value="Rossmann-like_BshC"/>
    <property type="match status" value="1"/>
</dbReference>
<reference evidence="5 6" key="1">
    <citation type="submission" date="2017-06" db="EMBL/GenBank/DDBJ databases">
        <title>Raineya orbicola gen. nov., sp. nov. a slightly thermophilic bacterium of the phylum Bacteroidetes and the description of Raineyaceae fam. nov.</title>
        <authorList>
            <person name="Albuquerque L."/>
            <person name="Polonia A.R.M."/>
            <person name="Barroso C."/>
            <person name="Froufe H.J.C."/>
            <person name="Lage O."/>
            <person name="Lobo-Da-Cunha A."/>
            <person name="Egas C."/>
            <person name="Da Costa M.S."/>
        </authorList>
    </citation>
    <scope>NUCLEOTIDE SEQUENCE [LARGE SCALE GENOMIC DNA]</scope>
    <source>
        <strain evidence="5 6">SPSPC-11</strain>
    </source>
</reference>
<dbReference type="EC" id="6.-.-.-" evidence="2"/>
<evidence type="ECO:0000313" key="5">
    <source>
        <dbReference type="EMBL" id="PKQ70403.1"/>
    </source>
</evidence>
<gene>
    <name evidence="2" type="primary">bshC</name>
    <name evidence="5" type="ORF">Rain11_0631</name>
</gene>
<dbReference type="GO" id="GO:0016874">
    <property type="term" value="F:ligase activity"/>
    <property type="evidence" value="ECO:0007669"/>
    <property type="project" value="UniProtKB-UniRule"/>
</dbReference>
<evidence type="ECO:0000256" key="2">
    <source>
        <dbReference type="HAMAP-Rule" id="MF_01867"/>
    </source>
</evidence>